<dbReference type="SUPFAM" id="SSF50685">
    <property type="entry name" value="Barwin-like endoglucanases"/>
    <property type="match status" value="1"/>
</dbReference>
<sequence length="139" mass="14658">MSLKPALAIALATVLWLGGCATRAPSLPDPGDGPVVTEPGVRDGEIARGLASWYGERFHGRRTASGEVFDMNQLTAAHKTLPFGTLVRVRHIGTGKEVTVRINDRGPHVPGRIIDLSRAAASTLGIVQSGVGRVALFPE</sequence>
<dbReference type="EC" id="4.2.2.-" evidence="3"/>
<dbReference type="InterPro" id="IPR036908">
    <property type="entry name" value="RlpA-like_sf"/>
</dbReference>
<evidence type="ECO:0000256" key="5">
    <source>
        <dbReference type="SAM" id="SignalP"/>
    </source>
</evidence>
<evidence type="ECO:0000256" key="3">
    <source>
        <dbReference type="HAMAP-Rule" id="MF_02071"/>
    </source>
</evidence>
<dbReference type="InterPro" id="IPR009009">
    <property type="entry name" value="RlpA-like_DPBB"/>
</dbReference>
<keyword evidence="3" id="KW-1003">Cell membrane</keyword>
<organism evidence="7 8">
    <name type="scientific">Hydrogenophaga laconesensis</name>
    <dbReference type="NCBI Taxonomy" id="1805971"/>
    <lineage>
        <taxon>Bacteria</taxon>
        <taxon>Pseudomonadati</taxon>
        <taxon>Pseudomonadota</taxon>
        <taxon>Betaproteobacteria</taxon>
        <taxon>Burkholderiales</taxon>
        <taxon>Comamonadaceae</taxon>
        <taxon>Hydrogenophaga</taxon>
    </lineage>
</organism>
<dbReference type="PROSITE" id="PS51257">
    <property type="entry name" value="PROKAR_LIPOPROTEIN"/>
    <property type="match status" value="1"/>
</dbReference>
<keyword evidence="3" id="KW-0564">Palmitate</keyword>
<protein>
    <recommendedName>
        <fullName evidence="3">Endolytic peptidoglycan transglycosylase RlpA</fullName>
        <ecNumber evidence="3">4.2.2.-</ecNumber>
    </recommendedName>
</protein>
<keyword evidence="3 7" id="KW-0449">Lipoprotein</keyword>
<reference evidence="7 8" key="1">
    <citation type="submission" date="2023-07" db="EMBL/GenBank/DDBJ databases">
        <title>Sorghum-associated microbial communities from plants grown in Nebraska, USA.</title>
        <authorList>
            <person name="Schachtman D."/>
        </authorList>
    </citation>
    <scope>NUCLEOTIDE SEQUENCE [LARGE SCALE GENOMIC DNA]</scope>
    <source>
        <strain evidence="7 8">BE240</strain>
    </source>
</reference>
<feature type="chain" id="PRO_5047375520" description="Endolytic peptidoglycan transglycosylase RlpA" evidence="5">
    <location>
        <begin position="24"/>
        <end position="139"/>
    </location>
</feature>
<comment type="caution">
    <text evidence="7">The sequence shown here is derived from an EMBL/GenBank/DDBJ whole genome shotgun (WGS) entry which is preliminary data.</text>
</comment>
<feature type="domain" description="RlpA-like protein double-psi beta-barrel" evidence="6">
    <location>
        <begin position="47"/>
        <end position="135"/>
    </location>
</feature>
<keyword evidence="8" id="KW-1185">Reference proteome</keyword>
<dbReference type="InterPro" id="IPR012997">
    <property type="entry name" value="RplA"/>
</dbReference>
<dbReference type="Pfam" id="PF03330">
    <property type="entry name" value="DPBB_1"/>
    <property type="match status" value="1"/>
</dbReference>
<dbReference type="HAMAP" id="MF_02071">
    <property type="entry name" value="RlpA"/>
    <property type="match status" value="1"/>
</dbReference>
<evidence type="ECO:0000313" key="8">
    <source>
        <dbReference type="Proteomes" id="UP001265550"/>
    </source>
</evidence>
<evidence type="ECO:0000256" key="4">
    <source>
        <dbReference type="RuleBase" id="RU003495"/>
    </source>
</evidence>
<dbReference type="Gene3D" id="2.40.40.10">
    <property type="entry name" value="RlpA-like domain"/>
    <property type="match status" value="1"/>
</dbReference>
<dbReference type="NCBIfam" id="TIGR00413">
    <property type="entry name" value="rlpA"/>
    <property type="match status" value="1"/>
</dbReference>
<keyword evidence="2 3" id="KW-0961">Cell wall biogenesis/degradation</keyword>
<proteinExistence type="inferred from homology"/>
<name>A0ABU1V785_9BURK</name>
<feature type="signal peptide" evidence="5">
    <location>
        <begin position="1"/>
        <end position="23"/>
    </location>
</feature>
<dbReference type="RefSeq" id="WP_204732807.1">
    <property type="nucleotide sequence ID" value="NZ_JAVDWE010000002.1"/>
</dbReference>
<keyword evidence="5" id="KW-0732">Signal</keyword>
<evidence type="ECO:0000259" key="6">
    <source>
        <dbReference type="Pfam" id="PF03330"/>
    </source>
</evidence>
<dbReference type="PANTHER" id="PTHR34183">
    <property type="entry name" value="ENDOLYTIC PEPTIDOGLYCAN TRANSGLYCOSYLASE RLPA"/>
    <property type="match status" value="1"/>
</dbReference>
<keyword evidence="3" id="KW-0472">Membrane</keyword>
<dbReference type="CDD" id="cd22268">
    <property type="entry name" value="DPBB_RlpA-like"/>
    <property type="match status" value="1"/>
</dbReference>
<gene>
    <name evidence="3" type="primary">rlpA</name>
    <name evidence="7" type="ORF">J2X09_001053</name>
</gene>
<dbReference type="EMBL" id="JAVDWE010000002">
    <property type="protein sequence ID" value="MDR7093321.1"/>
    <property type="molecule type" value="Genomic_DNA"/>
</dbReference>
<accession>A0ABU1V785</accession>
<comment type="similarity">
    <text evidence="3 4">Belongs to the RlpA family.</text>
</comment>
<evidence type="ECO:0000256" key="2">
    <source>
        <dbReference type="ARBA" id="ARBA00023316"/>
    </source>
</evidence>
<comment type="subcellular location">
    <subcellularLocation>
        <location evidence="3">Cell membrane</location>
        <topology evidence="3">Lipid-anchor</topology>
    </subcellularLocation>
</comment>
<dbReference type="Proteomes" id="UP001265550">
    <property type="component" value="Unassembled WGS sequence"/>
</dbReference>
<dbReference type="PANTHER" id="PTHR34183:SF1">
    <property type="entry name" value="ENDOLYTIC PEPTIDOGLYCAN TRANSGLYCOSYLASE RLPA"/>
    <property type="match status" value="1"/>
</dbReference>
<evidence type="ECO:0000256" key="1">
    <source>
        <dbReference type="ARBA" id="ARBA00023239"/>
    </source>
</evidence>
<comment type="function">
    <text evidence="3">Lytic transglycosylase with a strong preference for naked glycan strands that lack stem peptides.</text>
</comment>
<keyword evidence="1 3" id="KW-0456">Lyase</keyword>
<evidence type="ECO:0000313" key="7">
    <source>
        <dbReference type="EMBL" id="MDR7093321.1"/>
    </source>
</evidence>
<dbReference type="InterPro" id="IPR034718">
    <property type="entry name" value="RlpA"/>
</dbReference>